<keyword evidence="4" id="KW-1185">Reference proteome</keyword>
<proteinExistence type="predicted"/>
<dbReference type="Proteomes" id="UP001310022">
    <property type="component" value="Unassembled WGS sequence"/>
</dbReference>
<dbReference type="AlphaFoldDB" id="A0AAN4VV89"/>
<evidence type="ECO:0000256" key="1">
    <source>
        <dbReference type="SAM" id="MobiDB-lite"/>
    </source>
</evidence>
<keyword evidence="2" id="KW-1133">Transmembrane helix</keyword>
<name>A0AAN4VV89_9BACT</name>
<feature type="transmembrane region" description="Helical" evidence="2">
    <location>
        <begin position="33"/>
        <end position="50"/>
    </location>
</feature>
<protein>
    <submittedName>
        <fullName evidence="3">Uncharacterized protein</fullName>
    </submittedName>
</protein>
<feature type="region of interest" description="Disordered" evidence="1">
    <location>
        <begin position="55"/>
        <end position="78"/>
    </location>
</feature>
<reference evidence="3 4" key="1">
    <citation type="submission" date="2021-12" db="EMBL/GenBank/DDBJ databases">
        <title>Genome sequencing of bacteria with rrn-lacking chromosome and rrn-plasmid.</title>
        <authorList>
            <person name="Anda M."/>
            <person name="Iwasaki W."/>
        </authorList>
    </citation>
    <scope>NUCLEOTIDE SEQUENCE [LARGE SCALE GENOMIC DNA]</scope>
    <source>
        <strain evidence="3 4">NBRC 15940</strain>
    </source>
</reference>
<comment type="caution">
    <text evidence="3">The sequence shown here is derived from an EMBL/GenBank/DDBJ whole genome shotgun (WGS) entry which is preliminary data.</text>
</comment>
<dbReference type="EMBL" id="BQKE01000001">
    <property type="protein sequence ID" value="GJM59701.1"/>
    <property type="molecule type" value="Genomic_DNA"/>
</dbReference>
<keyword evidence="2" id="KW-0472">Membrane</keyword>
<feature type="compositionally biased region" description="Basic and acidic residues" evidence="1">
    <location>
        <begin position="56"/>
        <end position="66"/>
    </location>
</feature>
<dbReference type="RefSeq" id="WP_338235679.1">
    <property type="nucleotide sequence ID" value="NZ_BQKE01000001.1"/>
</dbReference>
<feature type="transmembrane region" description="Helical" evidence="2">
    <location>
        <begin position="9"/>
        <end position="27"/>
    </location>
</feature>
<organism evidence="3 4">
    <name type="scientific">Persicobacter diffluens</name>
    <dbReference type="NCBI Taxonomy" id="981"/>
    <lineage>
        <taxon>Bacteria</taxon>
        <taxon>Pseudomonadati</taxon>
        <taxon>Bacteroidota</taxon>
        <taxon>Cytophagia</taxon>
        <taxon>Cytophagales</taxon>
        <taxon>Persicobacteraceae</taxon>
        <taxon>Persicobacter</taxon>
    </lineage>
</organism>
<feature type="compositionally biased region" description="Basic residues" evidence="1">
    <location>
        <begin position="69"/>
        <end position="78"/>
    </location>
</feature>
<gene>
    <name evidence="3" type="ORF">PEDI_02530</name>
</gene>
<sequence length="78" mass="8787">MSRGLITQIVFALTVVAFIIGVHQTMLYGFQKSYFIFMFSLAGFFGYQLLRGPVKKQADAPKKDSGNPKGKKKNRRKA</sequence>
<evidence type="ECO:0000256" key="2">
    <source>
        <dbReference type="SAM" id="Phobius"/>
    </source>
</evidence>
<keyword evidence="2" id="KW-0812">Transmembrane</keyword>
<evidence type="ECO:0000313" key="4">
    <source>
        <dbReference type="Proteomes" id="UP001310022"/>
    </source>
</evidence>
<evidence type="ECO:0000313" key="3">
    <source>
        <dbReference type="EMBL" id="GJM59701.1"/>
    </source>
</evidence>
<accession>A0AAN4VV89</accession>